<dbReference type="STRING" id="596152.DesU5LDRAFT_3874"/>
<protein>
    <submittedName>
        <fullName evidence="2">NCAIR mutase-like protein</fullName>
    </submittedName>
</protein>
<dbReference type="Pfam" id="PF00731">
    <property type="entry name" value="AIRC"/>
    <property type="match status" value="1"/>
</dbReference>
<dbReference type="PANTHER" id="PTHR43064">
    <property type="entry name" value="PHOSPHORIBOSYLAMINOIMIDAZOLE CARBOXYLASE-RELATED"/>
    <property type="match status" value="1"/>
</dbReference>
<reference evidence="2" key="1">
    <citation type="submission" date="2011-11" db="EMBL/GenBank/DDBJ databases">
        <title>Improved High-Quality Draft sequence of Desulfovibrio sp. U5L.</title>
        <authorList>
            <consortium name="US DOE Joint Genome Institute"/>
            <person name="Lucas S."/>
            <person name="Han J."/>
            <person name="Lapidus A."/>
            <person name="Cheng J.-F."/>
            <person name="Goodwin L."/>
            <person name="Pitluck S."/>
            <person name="Peters L."/>
            <person name="Ovchinnikova G."/>
            <person name="Held B."/>
            <person name="Detter J.C."/>
            <person name="Han C."/>
            <person name="Tapia R."/>
            <person name="Land M."/>
            <person name="Hauser L."/>
            <person name="Kyrpides N."/>
            <person name="Ivanova N."/>
            <person name="Pagani I."/>
            <person name="Gabster J."/>
            <person name="Walker C."/>
            <person name="Stolyar S."/>
            <person name="Stahl D."/>
            <person name="Arkin A."/>
            <person name="Dehal P."/>
            <person name="Hazen T."/>
            <person name="Woyke T."/>
        </authorList>
    </citation>
    <scope>NUCLEOTIDE SEQUENCE [LARGE SCALE GENOMIC DNA]</scope>
    <source>
        <strain evidence="2">U5L</strain>
    </source>
</reference>
<dbReference type="AlphaFoldDB" id="I2Q6S9"/>
<sequence>MDMLETLRELLAGVKAGDLDVEAGLSRLRDLPYLELGHTKIDLHRSLRNGFPEVVYAAGKTPEQVAEIFARMREHSHVLATRVSAEMARHVQDACPGVAYNPLGRTLTYVKGEIAWREGEIAIVTAGTSDLPVAEEARVTCEMFGSRAVVISDVGVAGIHRLFDRLPTLRQARVIIVVAGMEGALASVIGGLVPQPIVGVPTSVGYGAALSGFTALCGMLTSCASGVTVVNIDNGFGAACAACKINNLFP</sequence>
<accession>I2Q6S9</accession>
<dbReference type="SMART" id="SM01001">
    <property type="entry name" value="AIRC"/>
    <property type="match status" value="1"/>
</dbReference>
<dbReference type="NCBIfam" id="NF033503">
    <property type="entry name" value="LarB"/>
    <property type="match status" value="1"/>
</dbReference>
<dbReference type="PANTHER" id="PTHR43064:SF1">
    <property type="entry name" value="SLL1489 PROTEIN"/>
    <property type="match status" value="1"/>
</dbReference>
<dbReference type="EMBL" id="JH600068">
    <property type="protein sequence ID" value="EIG55485.1"/>
    <property type="molecule type" value="Genomic_DNA"/>
</dbReference>
<dbReference type="eggNOG" id="COG1691">
    <property type="taxonomic scope" value="Bacteria"/>
</dbReference>
<proteinExistence type="predicted"/>
<dbReference type="GO" id="GO:0016787">
    <property type="term" value="F:hydrolase activity"/>
    <property type="evidence" value="ECO:0007669"/>
    <property type="project" value="InterPro"/>
</dbReference>
<evidence type="ECO:0000313" key="2">
    <source>
        <dbReference type="EMBL" id="EIG55485.1"/>
    </source>
</evidence>
<dbReference type="OrthoDB" id="9782511at2"/>
<name>I2Q6S9_9BACT</name>
<dbReference type="HOGENOM" id="CLU_065705_0_0_7"/>
<dbReference type="SUPFAM" id="SSF52255">
    <property type="entry name" value="N5-CAIR mutase (phosphoribosylaminoimidazole carboxylase, PurE)"/>
    <property type="match status" value="1"/>
</dbReference>
<dbReference type="InterPro" id="IPR000031">
    <property type="entry name" value="PurE_dom"/>
</dbReference>
<gene>
    <name evidence="2" type="ORF">DesU5LDRAFT_3874</name>
</gene>
<organism evidence="2">
    <name type="scientific">Desulfovibrio sp. U5L</name>
    <dbReference type="NCBI Taxonomy" id="596152"/>
    <lineage>
        <taxon>Bacteria</taxon>
        <taxon>Pseudomonadati</taxon>
        <taxon>Thermodesulfobacteriota</taxon>
        <taxon>Desulfovibrionia</taxon>
        <taxon>Desulfovibrionales</taxon>
        <taxon>Desulfovibrionaceae</taxon>
        <taxon>Desulfovibrio</taxon>
    </lineage>
</organism>
<dbReference type="Gene3D" id="3.40.50.1970">
    <property type="match status" value="1"/>
</dbReference>
<feature type="domain" description="PurE" evidence="1">
    <location>
        <begin position="119"/>
        <end position="248"/>
    </location>
</feature>
<dbReference type="GO" id="GO:0006189">
    <property type="term" value="P:'de novo' IMP biosynthetic process"/>
    <property type="evidence" value="ECO:0007669"/>
    <property type="project" value="InterPro"/>
</dbReference>
<dbReference type="InterPro" id="IPR039476">
    <property type="entry name" value="P2CMN_synthase_LarB"/>
</dbReference>
<evidence type="ECO:0000259" key="1">
    <source>
        <dbReference type="SMART" id="SM01001"/>
    </source>
</evidence>